<proteinExistence type="predicted"/>
<reference evidence="2" key="1">
    <citation type="journal article" date="2019" name="Int. J. Syst. Evol. Microbiol.">
        <title>The Global Catalogue of Microorganisms (GCM) 10K type strain sequencing project: providing services to taxonomists for standard genome sequencing and annotation.</title>
        <authorList>
            <consortium name="The Broad Institute Genomics Platform"/>
            <consortium name="The Broad Institute Genome Sequencing Center for Infectious Disease"/>
            <person name="Wu L."/>
            <person name="Ma J."/>
        </authorList>
    </citation>
    <scope>NUCLEOTIDE SEQUENCE [LARGE SCALE GENOMIC DNA]</scope>
    <source>
        <strain evidence="2">CGMCC 4.7139</strain>
    </source>
</reference>
<evidence type="ECO:0000313" key="1">
    <source>
        <dbReference type="EMBL" id="MFC4607210.1"/>
    </source>
</evidence>
<dbReference type="RefSeq" id="WP_381192018.1">
    <property type="nucleotide sequence ID" value="NZ_JBHSFE010000005.1"/>
</dbReference>
<sequence length="70" mass="7605">MTPKPPVPRLLAQALGERLGRPVNLAEIGMGEAETIALMGLDFSRDPADAVRVATSFWNHLEEVCVTEDT</sequence>
<comment type="caution">
    <text evidence="1">The sequence shown here is derived from an EMBL/GenBank/DDBJ whole genome shotgun (WGS) entry which is preliminary data.</text>
</comment>
<accession>A0ABV9G298</accession>
<dbReference type="Proteomes" id="UP001595993">
    <property type="component" value="Unassembled WGS sequence"/>
</dbReference>
<keyword evidence="2" id="KW-1185">Reference proteome</keyword>
<organism evidence="1 2">
    <name type="scientific">Streptomyces maoxianensis</name>
    <dbReference type="NCBI Taxonomy" id="1459942"/>
    <lineage>
        <taxon>Bacteria</taxon>
        <taxon>Bacillati</taxon>
        <taxon>Actinomycetota</taxon>
        <taxon>Actinomycetes</taxon>
        <taxon>Kitasatosporales</taxon>
        <taxon>Streptomycetaceae</taxon>
        <taxon>Streptomyces</taxon>
    </lineage>
</organism>
<protein>
    <submittedName>
        <fullName evidence="1">Uncharacterized protein</fullName>
    </submittedName>
</protein>
<evidence type="ECO:0000313" key="2">
    <source>
        <dbReference type="Proteomes" id="UP001595993"/>
    </source>
</evidence>
<dbReference type="EMBL" id="JBHSFE010000005">
    <property type="protein sequence ID" value="MFC4607210.1"/>
    <property type="molecule type" value="Genomic_DNA"/>
</dbReference>
<name>A0ABV9G298_9ACTN</name>
<gene>
    <name evidence="1" type="ORF">ACFO9E_05155</name>
</gene>